<evidence type="ECO:0000256" key="1">
    <source>
        <dbReference type="ARBA" id="ARBA00004496"/>
    </source>
</evidence>
<dbReference type="InterPro" id="IPR015262">
    <property type="entry name" value="tRNA_Ile_lys_synt_subst-bd"/>
</dbReference>
<keyword evidence="4 8" id="KW-0819">tRNA processing</keyword>
<dbReference type="InterPro" id="IPR011063">
    <property type="entry name" value="TilS/TtcA_N"/>
</dbReference>
<reference evidence="10" key="1">
    <citation type="submission" date="2023-09" db="EMBL/GenBank/DDBJ databases">
        <title>Undibacterium sp. 20NA77.5 isolated from freshwater.</title>
        <authorList>
            <person name="Le V."/>
            <person name="Ko S.-R."/>
            <person name="Ahn C.-Y."/>
            <person name="Oh H.-M."/>
        </authorList>
    </citation>
    <scope>NUCLEOTIDE SEQUENCE</scope>
    <source>
        <strain evidence="10">20NA77.5</strain>
    </source>
</reference>
<evidence type="ECO:0000313" key="11">
    <source>
        <dbReference type="Proteomes" id="UP001181355"/>
    </source>
</evidence>
<dbReference type="EC" id="6.3.4.19" evidence="8"/>
<protein>
    <recommendedName>
        <fullName evidence="8">tRNA(Ile)-lysidine synthase</fullName>
        <ecNumber evidence="8">6.3.4.19</ecNumber>
    </recommendedName>
    <alternativeName>
        <fullName evidence="8">tRNA(Ile)-2-lysyl-cytidine synthase</fullName>
    </alternativeName>
    <alternativeName>
        <fullName evidence="8">tRNA(Ile)-lysidine synthetase</fullName>
    </alternativeName>
</protein>
<dbReference type="Pfam" id="PF09179">
    <property type="entry name" value="TilS"/>
    <property type="match status" value="1"/>
</dbReference>
<dbReference type="NCBIfam" id="TIGR02433">
    <property type="entry name" value="lysidine_TilS_C"/>
    <property type="match status" value="1"/>
</dbReference>
<dbReference type="Gene3D" id="1.20.59.20">
    <property type="match status" value="1"/>
</dbReference>
<evidence type="ECO:0000313" key="10">
    <source>
        <dbReference type="EMBL" id="WMW82311.1"/>
    </source>
</evidence>
<feature type="domain" description="Lysidine-tRNA(Ile) synthetase C-terminal" evidence="9">
    <location>
        <begin position="394"/>
        <end position="467"/>
    </location>
</feature>
<dbReference type="PANTHER" id="PTHR43033">
    <property type="entry name" value="TRNA(ILE)-LYSIDINE SYNTHASE-RELATED"/>
    <property type="match status" value="1"/>
</dbReference>
<comment type="function">
    <text evidence="8">Ligates lysine onto the cytidine present at position 34 of the AUA codon-specific tRNA(Ile) that contains the anticodon CAU, in an ATP-dependent manner. Cytidine is converted to lysidine, thus changing the amino acid specificity of the tRNA from methionine to isoleucine.</text>
</comment>
<comment type="catalytic activity">
    <reaction evidence="7 8">
        <text>cytidine(34) in tRNA(Ile2) + L-lysine + ATP = lysidine(34) in tRNA(Ile2) + AMP + diphosphate + H(+)</text>
        <dbReference type="Rhea" id="RHEA:43744"/>
        <dbReference type="Rhea" id="RHEA-COMP:10625"/>
        <dbReference type="Rhea" id="RHEA-COMP:10670"/>
        <dbReference type="ChEBI" id="CHEBI:15378"/>
        <dbReference type="ChEBI" id="CHEBI:30616"/>
        <dbReference type="ChEBI" id="CHEBI:32551"/>
        <dbReference type="ChEBI" id="CHEBI:33019"/>
        <dbReference type="ChEBI" id="CHEBI:82748"/>
        <dbReference type="ChEBI" id="CHEBI:83665"/>
        <dbReference type="ChEBI" id="CHEBI:456215"/>
        <dbReference type="EC" id="6.3.4.19"/>
    </reaction>
</comment>
<dbReference type="GO" id="GO:0032267">
    <property type="term" value="F:tRNA(Ile)-lysidine synthase activity"/>
    <property type="evidence" value="ECO:0007669"/>
    <property type="project" value="UniProtKB-EC"/>
</dbReference>
<dbReference type="HAMAP" id="MF_01161">
    <property type="entry name" value="tRNA_Ile_lys_synt"/>
    <property type="match status" value="1"/>
</dbReference>
<evidence type="ECO:0000256" key="4">
    <source>
        <dbReference type="ARBA" id="ARBA00022694"/>
    </source>
</evidence>
<keyword evidence="6 8" id="KW-0067">ATP-binding</keyword>
<dbReference type="PANTHER" id="PTHR43033:SF1">
    <property type="entry name" value="TRNA(ILE)-LYSIDINE SYNTHASE-RELATED"/>
    <property type="match status" value="1"/>
</dbReference>
<dbReference type="Pfam" id="PF01171">
    <property type="entry name" value="ATP_bind_3"/>
    <property type="match status" value="1"/>
</dbReference>
<proteinExistence type="inferred from homology"/>
<keyword evidence="2 8" id="KW-0963">Cytoplasm</keyword>
<dbReference type="Pfam" id="PF11734">
    <property type="entry name" value="TilS_C"/>
    <property type="match status" value="1"/>
</dbReference>
<dbReference type="NCBIfam" id="TIGR02432">
    <property type="entry name" value="lysidine_TilS_N"/>
    <property type="match status" value="1"/>
</dbReference>
<comment type="domain">
    <text evidence="8">The N-terminal region contains the highly conserved SGGXDS motif, predicted to be a P-loop motif involved in ATP binding.</text>
</comment>
<dbReference type="SMART" id="SM00977">
    <property type="entry name" value="TilS_C"/>
    <property type="match status" value="1"/>
</dbReference>
<dbReference type="CDD" id="cd01992">
    <property type="entry name" value="TilS_N"/>
    <property type="match status" value="1"/>
</dbReference>
<evidence type="ECO:0000256" key="3">
    <source>
        <dbReference type="ARBA" id="ARBA00022598"/>
    </source>
</evidence>
<dbReference type="SUPFAM" id="SSF56037">
    <property type="entry name" value="PheT/TilS domain"/>
    <property type="match status" value="1"/>
</dbReference>
<evidence type="ECO:0000256" key="6">
    <source>
        <dbReference type="ARBA" id="ARBA00022840"/>
    </source>
</evidence>
<comment type="similarity">
    <text evidence="8">Belongs to the tRNA(Ile)-lysidine synthase family.</text>
</comment>
<evidence type="ECO:0000256" key="7">
    <source>
        <dbReference type="ARBA" id="ARBA00048539"/>
    </source>
</evidence>
<dbReference type="InterPro" id="IPR014729">
    <property type="entry name" value="Rossmann-like_a/b/a_fold"/>
</dbReference>
<evidence type="ECO:0000256" key="2">
    <source>
        <dbReference type="ARBA" id="ARBA00022490"/>
    </source>
</evidence>
<feature type="binding site" evidence="8">
    <location>
        <begin position="43"/>
        <end position="48"/>
    </location>
    <ligand>
        <name>ATP</name>
        <dbReference type="ChEBI" id="CHEBI:30616"/>
    </ligand>
</feature>
<organism evidence="10 11">
    <name type="scientific">Undibacterium cyanobacteriorum</name>
    <dbReference type="NCBI Taxonomy" id="3073561"/>
    <lineage>
        <taxon>Bacteria</taxon>
        <taxon>Pseudomonadati</taxon>
        <taxon>Pseudomonadota</taxon>
        <taxon>Betaproteobacteria</taxon>
        <taxon>Burkholderiales</taxon>
        <taxon>Oxalobacteraceae</taxon>
        <taxon>Undibacterium</taxon>
    </lineage>
</organism>
<dbReference type="InterPro" id="IPR012094">
    <property type="entry name" value="tRNA_Ile_lys_synt"/>
</dbReference>
<keyword evidence="3 8" id="KW-0436">Ligase</keyword>
<comment type="subcellular location">
    <subcellularLocation>
        <location evidence="1 8">Cytoplasm</location>
    </subcellularLocation>
</comment>
<keyword evidence="5 8" id="KW-0547">Nucleotide-binding</keyword>
<dbReference type="Proteomes" id="UP001181355">
    <property type="component" value="Chromosome"/>
</dbReference>
<evidence type="ECO:0000259" key="9">
    <source>
        <dbReference type="SMART" id="SM00977"/>
    </source>
</evidence>
<dbReference type="EMBL" id="CP133720">
    <property type="protein sequence ID" value="WMW82311.1"/>
    <property type="molecule type" value="Genomic_DNA"/>
</dbReference>
<dbReference type="Gene3D" id="3.40.50.620">
    <property type="entry name" value="HUPs"/>
    <property type="match status" value="1"/>
</dbReference>
<keyword evidence="11" id="KW-1185">Reference proteome</keyword>
<name>A0ABY9RM74_9BURK</name>
<evidence type="ECO:0000256" key="5">
    <source>
        <dbReference type="ARBA" id="ARBA00022741"/>
    </source>
</evidence>
<dbReference type="InterPro" id="IPR012796">
    <property type="entry name" value="Lysidine-tRNA-synth_C"/>
</dbReference>
<gene>
    <name evidence="8 10" type="primary">tilS</name>
    <name evidence="10" type="ORF">RF679_08550</name>
</gene>
<sequence>MSQKLNDTIAAFERRFFYQLSQTLKKHHDPDGADLGSIAVAYSGGLDSTALVHLVARFAQEHKIMWFCVHVHHGLSPHADQWLQHCQQTCNELKCDFESVRVLVQANGEGIEASARTARYRAIGEVCQRRGAKVVLTAHHIDDQAETVLMQLMRGSGVRGLAGMEFENKAPKLLGCESLTIARPLLGETRELLENYCASLKLSNVEDESNRDVRFVRNAVRAKIIPEFEDISHGFAERVARTACHMREANLLLEELAAEDLLTSSLDDGGLALSHIARFSLPRRRNLFRYWMARNGLQMPTTMKLDEIMRQLIEAKEDARIQVHHNGVMFSRYQDRLYVVLNAPSVAGESATLEVVSIVWAGEPSIELPGFSGKLYFKNADIGVAHSKLLGQRLECRHRGTGERLRLGKNRPSRDMKSHFQSAGIPFWRRDQVPFIYLNAKLLFVGELGMEAEFLDESAGQKIQLEWRSN</sequence>
<dbReference type="SUPFAM" id="SSF82829">
    <property type="entry name" value="MesJ substrate recognition domain-like"/>
    <property type="match status" value="1"/>
</dbReference>
<dbReference type="RefSeq" id="WP_309483784.1">
    <property type="nucleotide sequence ID" value="NZ_CP133720.1"/>
</dbReference>
<evidence type="ECO:0000256" key="8">
    <source>
        <dbReference type="HAMAP-Rule" id="MF_01161"/>
    </source>
</evidence>
<accession>A0ABY9RM74</accession>
<dbReference type="InterPro" id="IPR012795">
    <property type="entry name" value="tRNA_Ile_lys_synt_N"/>
</dbReference>
<dbReference type="SUPFAM" id="SSF52402">
    <property type="entry name" value="Adenine nucleotide alpha hydrolases-like"/>
    <property type="match status" value="1"/>
</dbReference>